<feature type="signal peptide" evidence="1">
    <location>
        <begin position="1"/>
        <end position="19"/>
    </location>
</feature>
<protein>
    <submittedName>
        <fullName evidence="2">Uncharacterized protein</fullName>
    </submittedName>
</protein>
<gene>
    <name evidence="2" type="ORF">ORQ98_02215</name>
</gene>
<keyword evidence="3" id="KW-1185">Reference proteome</keyword>
<sequence>MLKKVLLALAITTVTTVNADCLDRITSCGGTLDLKIKELDSFANIAVGRGNGRPGIVSQPIKIASEKFCPSLTCDNDPTRPGILSNNGGICPTLICSDGKRPA</sequence>
<evidence type="ECO:0000313" key="2">
    <source>
        <dbReference type="EMBL" id="MDE1460774.1"/>
    </source>
</evidence>
<keyword evidence="1" id="KW-0732">Signal</keyword>
<accession>A0ABT5U340</accession>
<organism evidence="2 3">
    <name type="scientific">Spartinivicinus poritis</name>
    <dbReference type="NCBI Taxonomy" id="2994640"/>
    <lineage>
        <taxon>Bacteria</taxon>
        <taxon>Pseudomonadati</taxon>
        <taxon>Pseudomonadota</taxon>
        <taxon>Gammaproteobacteria</taxon>
        <taxon>Oceanospirillales</taxon>
        <taxon>Zooshikellaceae</taxon>
        <taxon>Spartinivicinus</taxon>
    </lineage>
</organism>
<proteinExistence type="predicted"/>
<dbReference type="RefSeq" id="WP_274687145.1">
    <property type="nucleotide sequence ID" value="NZ_JAPMOU010000002.1"/>
</dbReference>
<evidence type="ECO:0000313" key="3">
    <source>
        <dbReference type="Proteomes" id="UP001528823"/>
    </source>
</evidence>
<feature type="chain" id="PRO_5046115245" evidence="1">
    <location>
        <begin position="20"/>
        <end position="103"/>
    </location>
</feature>
<dbReference type="Proteomes" id="UP001528823">
    <property type="component" value="Unassembled WGS sequence"/>
</dbReference>
<dbReference type="EMBL" id="JAPMOU010000002">
    <property type="protein sequence ID" value="MDE1460774.1"/>
    <property type="molecule type" value="Genomic_DNA"/>
</dbReference>
<evidence type="ECO:0000256" key="1">
    <source>
        <dbReference type="SAM" id="SignalP"/>
    </source>
</evidence>
<reference evidence="2 3" key="1">
    <citation type="submission" date="2022-11" db="EMBL/GenBank/DDBJ databases">
        <title>Spartinivicinus poritis sp. nov., isolated from scleractinian coral Porites lutea.</title>
        <authorList>
            <person name="Zhang G."/>
            <person name="Cai L."/>
            <person name="Wei Q."/>
        </authorList>
    </citation>
    <scope>NUCLEOTIDE SEQUENCE [LARGE SCALE GENOMIC DNA]</scope>
    <source>
        <strain evidence="2 3">A2-2</strain>
    </source>
</reference>
<name>A0ABT5U340_9GAMM</name>
<comment type="caution">
    <text evidence="2">The sequence shown here is derived from an EMBL/GenBank/DDBJ whole genome shotgun (WGS) entry which is preliminary data.</text>
</comment>